<reference evidence="1" key="2">
    <citation type="journal article" date="2015" name="Data Brief">
        <title>Shoot transcriptome of the giant reed, Arundo donax.</title>
        <authorList>
            <person name="Barrero R.A."/>
            <person name="Guerrero F.D."/>
            <person name="Moolhuijzen P."/>
            <person name="Goolsby J.A."/>
            <person name="Tidwell J."/>
            <person name="Bellgard S.E."/>
            <person name="Bellgard M.I."/>
        </authorList>
    </citation>
    <scope>NUCLEOTIDE SEQUENCE</scope>
    <source>
        <tissue evidence="1">Shoot tissue taken approximately 20 cm above the soil surface</tissue>
    </source>
</reference>
<proteinExistence type="predicted"/>
<reference evidence="1" key="1">
    <citation type="submission" date="2014-09" db="EMBL/GenBank/DDBJ databases">
        <authorList>
            <person name="Magalhaes I.L.F."/>
            <person name="Oliveira U."/>
            <person name="Santos F.R."/>
            <person name="Vidigal T.H.D.A."/>
            <person name="Brescovit A.D."/>
            <person name="Santos A.J."/>
        </authorList>
    </citation>
    <scope>NUCLEOTIDE SEQUENCE</scope>
    <source>
        <tissue evidence="1">Shoot tissue taken approximately 20 cm above the soil surface</tissue>
    </source>
</reference>
<name>A0A0A9F213_ARUDO</name>
<evidence type="ECO:0000313" key="1">
    <source>
        <dbReference type="EMBL" id="JAE07055.1"/>
    </source>
</evidence>
<dbReference type="EMBL" id="GBRH01190841">
    <property type="protein sequence ID" value="JAE07055.1"/>
    <property type="molecule type" value="Transcribed_RNA"/>
</dbReference>
<protein>
    <submittedName>
        <fullName evidence="1">Uncharacterized protein</fullName>
    </submittedName>
</protein>
<accession>A0A0A9F213</accession>
<organism evidence="1">
    <name type="scientific">Arundo donax</name>
    <name type="common">Giant reed</name>
    <name type="synonym">Donax arundinaceus</name>
    <dbReference type="NCBI Taxonomy" id="35708"/>
    <lineage>
        <taxon>Eukaryota</taxon>
        <taxon>Viridiplantae</taxon>
        <taxon>Streptophyta</taxon>
        <taxon>Embryophyta</taxon>
        <taxon>Tracheophyta</taxon>
        <taxon>Spermatophyta</taxon>
        <taxon>Magnoliopsida</taxon>
        <taxon>Liliopsida</taxon>
        <taxon>Poales</taxon>
        <taxon>Poaceae</taxon>
        <taxon>PACMAD clade</taxon>
        <taxon>Arundinoideae</taxon>
        <taxon>Arundineae</taxon>
        <taxon>Arundo</taxon>
    </lineage>
</organism>
<dbReference type="AlphaFoldDB" id="A0A0A9F213"/>
<sequence>MKLLSCTALWCRQMMCKWQLVTKSSASI</sequence>